<dbReference type="Pfam" id="PF22611">
    <property type="entry name" value="CFAP126"/>
    <property type="match status" value="1"/>
</dbReference>
<accession>A0A7S4M9Z1</accession>
<evidence type="ECO:0000313" key="1">
    <source>
        <dbReference type="EMBL" id="CAE2210434.1"/>
    </source>
</evidence>
<organism evidence="1">
    <name type="scientific">Prymnesium polylepis</name>
    <dbReference type="NCBI Taxonomy" id="72548"/>
    <lineage>
        <taxon>Eukaryota</taxon>
        <taxon>Haptista</taxon>
        <taxon>Haptophyta</taxon>
        <taxon>Prymnesiophyceae</taxon>
        <taxon>Prymnesiales</taxon>
        <taxon>Prymnesiaceae</taxon>
        <taxon>Prymnesium</taxon>
    </lineage>
</organism>
<gene>
    <name evidence="1" type="ORF">CPOL0286_LOCUS6487</name>
</gene>
<dbReference type="EMBL" id="HBKO01014374">
    <property type="protein sequence ID" value="CAE2210434.1"/>
    <property type="molecule type" value="Transcribed_RNA"/>
</dbReference>
<sequence>MQYEASFAPKRLCNWETPAQRVKTPISKGPGGRTEIIVSANGHLLPSAQKTMTSFSTGYESITPKRWPDAQRGPVAPYGGAANMGYKGIATSYLPTSSVTLKNNPDLPTEVNFH</sequence>
<evidence type="ECO:0008006" key="2">
    <source>
        <dbReference type="Google" id="ProtNLM"/>
    </source>
</evidence>
<dbReference type="AlphaFoldDB" id="A0A7S4M9Z1"/>
<protein>
    <recommendedName>
        <fullName evidence="2">Cilia- and flagella-associated protein 126</fullName>
    </recommendedName>
</protein>
<proteinExistence type="predicted"/>
<dbReference type="InterPro" id="IPR038797">
    <property type="entry name" value="Fltp"/>
</dbReference>
<reference evidence="1" key="1">
    <citation type="submission" date="2021-01" db="EMBL/GenBank/DDBJ databases">
        <authorList>
            <person name="Corre E."/>
            <person name="Pelletier E."/>
            <person name="Niang G."/>
            <person name="Scheremetjew M."/>
            <person name="Finn R."/>
            <person name="Kale V."/>
            <person name="Holt S."/>
            <person name="Cochrane G."/>
            <person name="Meng A."/>
            <person name="Brown T."/>
            <person name="Cohen L."/>
        </authorList>
    </citation>
    <scope>NUCLEOTIDE SEQUENCE</scope>
    <source>
        <strain evidence="1">UIO037</strain>
    </source>
</reference>
<name>A0A7S4M9Z1_9EUKA</name>